<keyword evidence="3" id="KW-1185">Reference proteome</keyword>
<reference evidence="3" key="1">
    <citation type="journal article" date="2019" name="Int. J. Syst. Evol. Microbiol.">
        <title>The Global Catalogue of Microorganisms (GCM) 10K type strain sequencing project: providing services to taxonomists for standard genome sequencing and annotation.</title>
        <authorList>
            <consortium name="The Broad Institute Genomics Platform"/>
            <consortium name="The Broad Institute Genome Sequencing Center for Infectious Disease"/>
            <person name="Wu L."/>
            <person name="Ma J."/>
        </authorList>
    </citation>
    <scope>NUCLEOTIDE SEQUENCE [LARGE SCALE GENOMIC DNA]</scope>
    <source>
        <strain evidence="3">JCM 15577</strain>
    </source>
</reference>
<proteinExistence type="predicted"/>
<evidence type="ECO:0000313" key="3">
    <source>
        <dbReference type="Proteomes" id="UP001501690"/>
    </source>
</evidence>
<feature type="chain" id="PRO_5047242736" evidence="1">
    <location>
        <begin position="28"/>
        <end position="633"/>
    </location>
</feature>
<name>A0ABN2I5A7_9MICO</name>
<evidence type="ECO:0000313" key="2">
    <source>
        <dbReference type="EMBL" id="GAA1698910.1"/>
    </source>
</evidence>
<keyword evidence="1" id="KW-0732">Signal</keyword>
<dbReference type="RefSeq" id="WP_344071113.1">
    <property type="nucleotide sequence ID" value="NZ_BAAAPL010000001.1"/>
</dbReference>
<gene>
    <name evidence="2" type="ORF">GCM10009808_15520</name>
</gene>
<accession>A0ABN2I5A7</accession>
<dbReference type="Proteomes" id="UP001501690">
    <property type="component" value="Unassembled WGS sequence"/>
</dbReference>
<organism evidence="2 3">
    <name type="scientific">Microbacterium sediminicola</name>
    <dbReference type="NCBI Taxonomy" id="415210"/>
    <lineage>
        <taxon>Bacteria</taxon>
        <taxon>Bacillati</taxon>
        <taxon>Actinomycetota</taxon>
        <taxon>Actinomycetes</taxon>
        <taxon>Micrococcales</taxon>
        <taxon>Microbacteriaceae</taxon>
        <taxon>Microbacterium</taxon>
    </lineage>
</organism>
<protein>
    <submittedName>
        <fullName evidence="2">Uncharacterized protein</fullName>
    </submittedName>
</protein>
<evidence type="ECO:0000256" key="1">
    <source>
        <dbReference type="SAM" id="SignalP"/>
    </source>
</evidence>
<comment type="caution">
    <text evidence="2">The sequence shown here is derived from an EMBL/GenBank/DDBJ whole genome shotgun (WGS) entry which is preliminary data.</text>
</comment>
<feature type="signal peptide" evidence="1">
    <location>
        <begin position="1"/>
        <end position="27"/>
    </location>
</feature>
<dbReference type="EMBL" id="BAAAPL010000001">
    <property type="protein sequence ID" value="GAA1698910.1"/>
    <property type="molecule type" value="Genomic_DNA"/>
</dbReference>
<sequence>MYRWMSGALVAVFAAAFVVTSPNGALAVESTPAPVVPFPAVPSQLTSALSGSDVGAIDYANALVAVGAGAALTTIGSGGSTAGALAAQGAKPITAAAQLARGGGAAASVLIAAQVGWAIGQGGLVLYSAATQTDYADLICRTPDWYQSANSFIMLGIAPDCTAPVLDVNVDQLATTYATIPGYGEFHFVGTRSNQYSTWAFYCGPQTQLDSSLRYRLIWDEAGVDKTFPTWADSSSQIAINEDMCGYHGAMYIYQDQLPSDRVLMGLEIVLYPIQAGVDPVATAELETVTEDPLRTPTCSIDWDDGSTTTGVGTAYAESVGVDLTAADMGCTTAWDAKPGAGITTMPTRIGVTSDDGSGNVIELTSQDVPTYSPDQKVGLTADPGVGLVLEKAPSGGEFESCNRWIADCVDWWAATSQGTLSTTQALDTYRCTFGGVKVDLSECGIYAYTFDTRTAVGTQTQTATITDPATGQQVQWQNEPGLNSVSPAAGIDPAGECLASWSDAMNPIEWVLQPVKCALVWAFVPRTQVVTQAQTAVATAWSGTMVGKLGDTVAGWSFTAPASGCGGLNVGISAVWPMADDFTILNACPGEPLAPIASLSSITLGIFAVLGAAFSVTRSVGSVVGFTGLGGD</sequence>